<keyword evidence="2" id="KW-1185">Reference proteome</keyword>
<gene>
    <name evidence="1" type="ORF">I4I81_25885</name>
</gene>
<name>A0ABS6V0A0_9PSEU</name>
<accession>A0ABS6V0A0</accession>
<dbReference type="EMBL" id="JADQDK010000001">
    <property type="protein sequence ID" value="MBW0137666.1"/>
    <property type="molecule type" value="Genomic_DNA"/>
</dbReference>
<comment type="caution">
    <text evidence="1">The sequence shown here is derived from an EMBL/GenBank/DDBJ whole genome shotgun (WGS) entry which is preliminary data.</text>
</comment>
<protein>
    <submittedName>
        <fullName evidence="1">Uncharacterized protein</fullName>
    </submittedName>
</protein>
<evidence type="ECO:0000313" key="1">
    <source>
        <dbReference type="EMBL" id="MBW0137666.1"/>
    </source>
</evidence>
<proteinExistence type="predicted"/>
<reference evidence="1 2" key="1">
    <citation type="submission" date="2020-11" db="EMBL/GenBank/DDBJ databases">
        <title>Pseudonocardia abyssalis sp. nov. and Pseudonocardia oceani sp. nov., description and phylogenomic analysis of two novel actinomycetes isolated from the deep Southern Ocean.</title>
        <authorList>
            <person name="Parra J."/>
        </authorList>
    </citation>
    <scope>NUCLEOTIDE SEQUENCE [LARGE SCALE GENOMIC DNA]</scope>
    <source>
        <strain evidence="1 2">KRD-168</strain>
    </source>
</reference>
<evidence type="ECO:0000313" key="2">
    <source>
        <dbReference type="Proteomes" id="UP000694287"/>
    </source>
</evidence>
<dbReference type="RefSeq" id="WP_218601036.1">
    <property type="nucleotide sequence ID" value="NZ_JADQDJ010000009.1"/>
</dbReference>
<organism evidence="1 2">
    <name type="scientific">Pseudonocardia abyssalis</name>
    <dbReference type="NCBI Taxonomy" id="2792008"/>
    <lineage>
        <taxon>Bacteria</taxon>
        <taxon>Bacillati</taxon>
        <taxon>Actinomycetota</taxon>
        <taxon>Actinomycetes</taxon>
        <taxon>Pseudonocardiales</taxon>
        <taxon>Pseudonocardiaceae</taxon>
        <taxon>Pseudonocardia</taxon>
    </lineage>
</organism>
<sequence length="133" mass="14645">MNTPDEHDDRPPAVRYAEAGADAWVTVVRHQLDASADHSDFYKLGADMVGTLRALQDLARLLDRQVQRYGEQREVYDDSGEVDPHDRLTAAAVELEAVADALGSVIWSADRYWNAISHIGVEDGPAAEGEVSR</sequence>
<dbReference type="Proteomes" id="UP000694287">
    <property type="component" value="Unassembled WGS sequence"/>
</dbReference>